<evidence type="ECO:0000256" key="3">
    <source>
        <dbReference type="ARBA" id="ARBA00022448"/>
    </source>
</evidence>
<dbReference type="Gene3D" id="2.40.50.100">
    <property type="match status" value="1"/>
</dbReference>
<feature type="domain" description="ABC transporter" evidence="10">
    <location>
        <begin position="344"/>
        <end position="582"/>
    </location>
</feature>
<keyword evidence="5 11" id="KW-0067">ATP-binding</keyword>
<dbReference type="InterPro" id="IPR003439">
    <property type="entry name" value="ABC_transporter-like_ATP-bd"/>
</dbReference>
<dbReference type="Pfam" id="PF25917">
    <property type="entry name" value="BSH_RND"/>
    <property type="match status" value="1"/>
</dbReference>
<dbReference type="Gene3D" id="6.20.50.140">
    <property type="match status" value="1"/>
</dbReference>
<dbReference type="AlphaFoldDB" id="A0A2X4UQM9"/>
<dbReference type="SMART" id="SM00382">
    <property type="entry name" value="AAA"/>
    <property type="match status" value="1"/>
</dbReference>
<accession>A0A2X4UQM9</accession>
<evidence type="ECO:0000256" key="7">
    <source>
        <dbReference type="ARBA" id="ARBA00038388"/>
    </source>
</evidence>
<evidence type="ECO:0000259" key="10">
    <source>
        <dbReference type="PROSITE" id="PS50893"/>
    </source>
</evidence>
<evidence type="ECO:0000256" key="5">
    <source>
        <dbReference type="ARBA" id="ARBA00022840"/>
    </source>
</evidence>
<dbReference type="InterPro" id="IPR058627">
    <property type="entry name" value="MdtA-like_C"/>
</dbReference>
<dbReference type="InterPro" id="IPR003593">
    <property type="entry name" value="AAA+_ATPase"/>
</dbReference>
<dbReference type="PROSITE" id="PS00211">
    <property type="entry name" value="ABC_TRANSPORTER_1"/>
    <property type="match status" value="1"/>
</dbReference>
<dbReference type="FunFam" id="3.40.50.300:FF:000032">
    <property type="entry name" value="Export ABC transporter ATP-binding protein"/>
    <property type="match status" value="1"/>
</dbReference>
<evidence type="ECO:0000256" key="9">
    <source>
        <dbReference type="SAM" id="MobiDB-lite"/>
    </source>
</evidence>
<dbReference type="GO" id="GO:0015562">
    <property type="term" value="F:efflux transmembrane transporter activity"/>
    <property type="evidence" value="ECO:0007669"/>
    <property type="project" value="TreeGrafter"/>
</dbReference>
<dbReference type="Proteomes" id="UP000248897">
    <property type="component" value="Chromosome 1"/>
</dbReference>
<dbReference type="EC" id="3.6.3.-" evidence="11"/>
<dbReference type="InterPro" id="IPR017911">
    <property type="entry name" value="MacB-like_ATP-bd"/>
</dbReference>
<dbReference type="GO" id="GO:0019898">
    <property type="term" value="C:extrinsic component of membrane"/>
    <property type="evidence" value="ECO:0007669"/>
    <property type="project" value="InterPro"/>
</dbReference>
<gene>
    <name evidence="11" type="primary">macB_3</name>
    <name evidence="11" type="ORF">NCTC12961_02281</name>
</gene>
<dbReference type="GO" id="GO:0016887">
    <property type="term" value="F:ATP hydrolysis activity"/>
    <property type="evidence" value="ECO:0007669"/>
    <property type="project" value="InterPro"/>
</dbReference>
<dbReference type="PROSITE" id="PS50893">
    <property type="entry name" value="ABC_TRANSPORTER_2"/>
    <property type="match status" value="1"/>
</dbReference>
<dbReference type="STRING" id="82996.ADP72_01450"/>
<comment type="similarity">
    <text evidence="2">Belongs to the membrane fusion protein (MFP) (TC 8.A.1) family.</text>
</comment>
<dbReference type="Pfam" id="PF00005">
    <property type="entry name" value="ABC_tran"/>
    <property type="match status" value="1"/>
</dbReference>
<evidence type="ECO:0000256" key="1">
    <source>
        <dbReference type="ARBA" id="ARBA00004196"/>
    </source>
</evidence>
<sequence length="660" mass="72437">MDAVERVNVGAQVSGQVKSLKVKLGDRVTQGQPIADIDDLPQRNDLRNAEAALNVAKADLQAKQALLKQAESRFKRQKRMLNDEASSLEDFEAAEATLTTTRAELIALNARIVQAQIEVDKKKVDLSYTRILAPMDGIVIAVITQQGQTVNANQSAPTIVKLARLDLMTIKAQISEADITRVSQGQKAYFTIFSDPEKRYDATLRTVELAPESVMKDDSLSGSSSASGSGTSNASVYYNALLDVPNPDNRLRIAMTAQVSLLLGEAKNTLLVPIQAVRKTEDKKQQVQVLTANDRLEMREVKTGITNNVDIQILSGLKAGENRRADAGKRQFGRGWHLTVNNIIELKGISRTYTNSAQPLTVLKNINLTIAAGELVAIIGASGSGKSTLMNIMGCLDVPDQGDYYIGGQNAAHLSPDELARLRREHIGFIFQRYHLMPDISALGNVEIPAIYANDKRDQRRLRAAQLLARLGLEGRENHKPGQLSGGQQQRVSIARSLINGGEIILADEPTGALDSKSGQEVLAILSELNQRGHTVVIVTHDMKVAQHAQRIIELQDGEVIADSGCKSPALPMAQPTAVRVRQGYWQSLLDRTRESLQNGSEGDECPPSAHRPDHDRHHFRHRCGSNGSRSGRRSQTAHAGQHQRSRHQCRQHLPRPRFL</sequence>
<feature type="region of interest" description="Disordered" evidence="9">
    <location>
        <begin position="596"/>
        <end position="660"/>
    </location>
</feature>
<feature type="compositionally biased region" description="Basic residues" evidence="9">
    <location>
        <begin position="642"/>
        <end position="660"/>
    </location>
</feature>
<name>A0A2X4UQM9_SERPL</name>
<dbReference type="Gene3D" id="3.40.50.300">
    <property type="entry name" value="P-loop containing nucleotide triphosphate hydrolases"/>
    <property type="match status" value="1"/>
</dbReference>
<dbReference type="InterPro" id="IPR030190">
    <property type="entry name" value="MacA_alpha-hairpin_sf"/>
</dbReference>
<dbReference type="Gene3D" id="2.40.30.170">
    <property type="match status" value="1"/>
</dbReference>
<dbReference type="NCBIfam" id="TIGR01730">
    <property type="entry name" value="RND_mfp"/>
    <property type="match status" value="1"/>
</dbReference>
<dbReference type="SUPFAM" id="SSF111369">
    <property type="entry name" value="HlyD-like secretion proteins"/>
    <property type="match status" value="1"/>
</dbReference>
<keyword evidence="6 8" id="KW-0175">Coiled coil</keyword>
<keyword evidence="4" id="KW-0547">Nucleotide-binding</keyword>
<protein>
    <submittedName>
        <fullName evidence="11">Macrolide export ATP-binding/permease protein MacB</fullName>
        <ecNumber evidence="11">3.6.3.-</ecNumber>
    </submittedName>
</protein>
<dbReference type="Gene3D" id="6.10.140.1990">
    <property type="match status" value="1"/>
</dbReference>
<dbReference type="GO" id="GO:0030313">
    <property type="term" value="C:cell envelope"/>
    <property type="evidence" value="ECO:0007669"/>
    <property type="project" value="UniProtKB-SubCell"/>
</dbReference>
<keyword evidence="3" id="KW-0813">Transport</keyword>
<comment type="subcellular location">
    <subcellularLocation>
        <location evidence="1">Cell envelope</location>
    </subcellularLocation>
</comment>
<evidence type="ECO:0000256" key="2">
    <source>
        <dbReference type="ARBA" id="ARBA00009477"/>
    </source>
</evidence>
<dbReference type="PANTHER" id="PTHR30469">
    <property type="entry name" value="MULTIDRUG RESISTANCE PROTEIN MDTA"/>
    <property type="match status" value="1"/>
</dbReference>
<dbReference type="InterPro" id="IPR006143">
    <property type="entry name" value="RND_pump_MFP"/>
</dbReference>
<dbReference type="GO" id="GO:0005524">
    <property type="term" value="F:ATP binding"/>
    <property type="evidence" value="ECO:0007669"/>
    <property type="project" value="UniProtKB-KW"/>
</dbReference>
<dbReference type="GO" id="GO:1990961">
    <property type="term" value="P:xenobiotic detoxification by transmembrane export across the plasma membrane"/>
    <property type="evidence" value="ECO:0007669"/>
    <property type="project" value="InterPro"/>
</dbReference>
<organism evidence="11 12">
    <name type="scientific">Serratia plymuthica</name>
    <dbReference type="NCBI Taxonomy" id="82996"/>
    <lineage>
        <taxon>Bacteria</taxon>
        <taxon>Pseudomonadati</taxon>
        <taxon>Pseudomonadota</taxon>
        <taxon>Gammaproteobacteria</taxon>
        <taxon>Enterobacterales</taxon>
        <taxon>Yersiniaceae</taxon>
        <taxon>Serratia</taxon>
    </lineage>
</organism>
<dbReference type="SUPFAM" id="SSF52540">
    <property type="entry name" value="P-loop containing nucleoside triphosphate hydrolases"/>
    <property type="match status" value="1"/>
</dbReference>
<feature type="coiled-coil region" evidence="8">
    <location>
        <begin position="46"/>
        <end position="80"/>
    </location>
</feature>
<dbReference type="GO" id="GO:1990195">
    <property type="term" value="C:macrolide transmembrane transporter complex"/>
    <property type="evidence" value="ECO:0007669"/>
    <property type="project" value="InterPro"/>
</dbReference>
<evidence type="ECO:0000313" key="12">
    <source>
        <dbReference type="Proteomes" id="UP000248897"/>
    </source>
</evidence>
<comment type="similarity">
    <text evidence="7">Belongs to the ABC transporter superfamily. Macrolide exporter (TC 3.A.1.122) family.</text>
</comment>
<dbReference type="CDD" id="cd03255">
    <property type="entry name" value="ABC_MJ0796_LolCDE_FtsE"/>
    <property type="match status" value="1"/>
</dbReference>
<reference evidence="11 12" key="1">
    <citation type="submission" date="2018-06" db="EMBL/GenBank/DDBJ databases">
        <authorList>
            <consortium name="Pathogen Informatics"/>
            <person name="Doyle S."/>
        </authorList>
    </citation>
    <scope>NUCLEOTIDE SEQUENCE [LARGE SCALE GENOMIC DNA]</scope>
    <source>
        <strain evidence="11 12">NCTC12961</strain>
    </source>
</reference>
<dbReference type="EMBL" id="LS483469">
    <property type="protein sequence ID" value="SQI36922.1"/>
    <property type="molecule type" value="Genomic_DNA"/>
</dbReference>
<dbReference type="InterPro" id="IPR017871">
    <property type="entry name" value="ABC_transporter-like_CS"/>
</dbReference>
<evidence type="ECO:0000256" key="6">
    <source>
        <dbReference type="ARBA" id="ARBA00023054"/>
    </source>
</evidence>
<proteinExistence type="inferred from homology"/>
<dbReference type="GO" id="GO:1990281">
    <property type="term" value="C:efflux pump complex"/>
    <property type="evidence" value="ECO:0007669"/>
    <property type="project" value="TreeGrafter"/>
</dbReference>
<dbReference type="InterPro" id="IPR027417">
    <property type="entry name" value="P-loop_NTPase"/>
</dbReference>
<dbReference type="PANTHER" id="PTHR30469:SF33">
    <property type="entry name" value="SLR1207 PROTEIN"/>
    <property type="match status" value="1"/>
</dbReference>
<dbReference type="InterPro" id="IPR058625">
    <property type="entry name" value="MdtA-like_BSH"/>
</dbReference>
<dbReference type="Pfam" id="PF25967">
    <property type="entry name" value="RND-MFP_C"/>
    <property type="match status" value="1"/>
</dbReference>
<evidence type="ECO:0000256" key="8">
    <source>
        <dbReference type="SAM" id="Coils"/>
    </source>
</evidence>
<keyword evidence="11" id="KW-0378">Hydrolase</keyword>
<evidence type="ECO:0000313" key="11">
    <source>
        <dbReference type="EMBL" id="SQI36922.1"/>
    </source>
</evidence>
<evidence type="ECO:0000256" key="4">
    <source>
        <dbReference type="ARBA" id="ARBA00022741"/>
    </source>
</evidence>